<dbReference type="PANTHER" id="PTHR42920:SF5">
    <property type="entry name" value="EAMA DOMAIN-CONTAINING PROTEIN"/>
    <property type="match status" value="1"/>
</dbReference>
<proteinExistence type="predicted"/>
<feature type="transmembrane region" description="Helical" evidence="6">
    <location>
        <begin position="126"/>
        <end position="142"/>
    </location>
</feature>
<dbReference type="RefSeq" id="WP_320509369.1">
    <property type="nucleotide sequence ID" value="NZ_JAXCLW010000004.1"/>
</dbReference>
<dbReference type="InterPro" id="IPR051258">
    <property type="entry name" value="Diverse_Substrate_Transporter"/>
</dbReference>
<dbReference type="Proteomes" id="UP001279642">
    <property type="component" value="Unassembled WGS sequence"/>
</dbReference>
<reference evidence="8 9" key="1">
    <citation type="journal article" date="2016" name="Antonie Van Leeuwenhoek">
        <title>Dongia soli sp. nov., isolated from soil from Dokdo, Korea.</title>
        <authorList>
            <person name="Kim D.U."/>
            <person name="Lee H."/>
            <person name="Kim H."/>
            <person name="Kim S.G."/>
            <person name="Ka J.O."/>
        </authorList>
    </citation>
    <scope>NUCLEOTIDE SEQUENCE [LARGE SCALE GENOMIC DNA]</scope>
    <source>
        <strain evidence="8 9">D78</strain>
    </source>
</reference>
<comment type="caution">
    <text evidence="8">The sequence shown here is derived from an EMBL/GenBank/DDBJ whole genome shotgun (WGS) entry which is preliminary data.</text>
</comment>
<dbReference type="InterPro" id="IPR000620">
    <property type="entry name" value="EamA_dom"/>
</dbReference>
<keyword evidence="9" id="KW-1185">Reference proteome</keyword>
<dbReference type="Gene3D" id="1.10.3730.20">
    <property type="match status" value="1"/>
</dbReference>
<feature type="transmembrane region" description="Helical" evidence="6">
    <location>
        <begin position="101"/>
        <end position="119"/>
    </location>
</feature>
<name>A0ABU5EDL2_9PROT</name>
<sequence length="309" mass="33184">MMINRGVLLAFLASAAFSMKAIFVKLAYLYGVDAITLLALRMAFALPILMAAAWWSGRVAPTRLTRKDWMSLLFLGVVGYYLSSILDFMGLQYITAGLERLILFLYPTVVVILSVVLFGHAIGKRTLIAMAVSYAGIGIAFLHDVRFTGNQADIMIGSTLVFLCMITYAIYLVANGQLVGRLGAIRLAAWASIVSAMACLIHFLAVDPVVSAFQQPWQVYAYAGAMAAISTVLPVFLTAKAIQLVGASKVSIVGSIGPVATIFFGWLFLGEIISIEQVVGAAFVLCGVMLVSSARGKPAFYAGKTRRNA</sequence>
<feature type="transmembrane region" description="Helical" evidence="6">
    <location>
        <begin position="69"/>
        <end position="95"/>
    </location>
</feature>
<evidence type="ECO:0000259" key="7">
    <source>
        <dbReference type="Pfam" id="PF00892"/>
    </source>
</evidence>
<dbReference type="SUPFAM" id="SSF103481">
    <property type="entry name" value="Multidrug resistance efflux transporter EmrE"/>
    <property type="match status" value="2"/>
</dbReference>
<keyword evidence="3 6" id="KW-0812">Transmembrane</keyword>
<feature type="domain" description="EamA" evidence="7">
    <location>
        <begin position="156"/>
        <end position="292"/>
    </location>
</feature>
<organism evidence="8 9">
    <name type="scientific">Dongia soli</name>
    <dbReference type="NCBI Taxonomy" id="600628"/>
    <lineage>
        <taxon>Bacteria</taxon>
        <taxon>Pseudomonadati</taxon>
        <taxon>Pseudomonadota</taxon>
        <taxon>Alphaproteobacteria</taxon>
        <taxon>Rhodospirillales</taxon>
        <taxon>Dongiaceae</taxon>
        <taxon>Dongia</taxon>
    </lineage>
</organism>
<dbReference type="InterPro" id="IPR037185">
    <property type="entry name" value="EmrE-like"/>
</dbReference>
<feature type="transmembrane region" description="Helical" evidence="6">
    <location>
        <begin position="154"/>
        <end position="173"/>
    </location>
</feature>
<dbReference type="EMBL" id="JAXCLW010000004">
    <property type="protein sequence ID" value="MDY0884303.1"/>
    <property type="molecule type" value="Genomic_DNA"/>
</dbReference>
<feature type="domain" description="EamA" evidence="7">
    <location>
        <begin position="5"/>
        <end position="140"/>
    </location>
</feature>
<gene>
    <name evidence="8" type="ORF">SMD27_15775</name>
</gene>
<feature type="transmembrane region" description="Helical" evidence="6">
    <location>
        <begin position="217"/>
        <end position="238"/>
    </location>
</feature>
<evidence type="ECO:0000256" key="3">
    <source>
        <dbReference type="ARBA" id="ARBA00022692"/>
    </source>
</evidence>
<protein>
    <submittedName>
        <fullName evidence="8">DMT family transporter</fullName>
    </submittedName>
</protein>
<feature type="transmembrane region" description="Helical" evidence="6">
    <location>
        <begin position="185"/>
        <end position="205"/>
    </location>
</feature>
<feature type="transmembrane region" description="Helical" evidence="6">
    <location>
        <begin position="34"/>
        <end position="57"/>
    </location>
</feature>
<keyword evidence="2" id="KW-1003">Cell membrane</keyword>
<evidence type="ECO:0000256" key="2">
    <source>
        <dbReference type="ARBA" id="ARBA00022475"/>
    </source>
</evidence>
<dbReference type="Pfam" id="PF00892">
    <property type="entry name" value="EamA"/>
    <property type="match status" value="2"/>
</dbReference>
<evidence type="ECO:0000313" key="8">
    <source>
        <dbReference type="EMBL" id="MDY0884303.1"/>
    </source>
</evidence>
<feature type="transmembrane region" description="Helical" evidence="6">
    <location>
        <begin position="250"/>
        <end position="269"/>
    </location>
</feature>
<accession>A0ABU5EDL2</accession>
<keyword evidence="4 6" id="KW-1133">Transmembrane helix</keyword>
<keyword evidence="5 6" id="KW-0472">Membrane</keyword>
<evidence type="ECO:0000256" key="4">
    <source>
        <dbReference type="ARBA" id="ARBA00022989"/>
    </source>
</evidence>
<evidence type="ECO:0000256" key="1">
    <source>
        <dbReference type="ARBA" id="ARBA00004651"/>
    </source>
</evidence>
<comment type="subcellular location">
    <subcellularLocation>
        <location evidence="1">Cell membrane</location>
        <topology evidence="1">Multi-pass membrane protein</topology>
    </subcellularLocation>
</comment>
<evidence type="ECO:0000256" key="5">
    <source>
        <dbReference type="ARBA" id="ARBA00023136"/>
    </source>
</evidence>
<feature type="transmembrane region" description="Helical" evidence="6">
    <location>
        <begin position="275"/>
        <end position="294"/>
    </location>
</feature>
<evidence type="ECO:0000313" key="9">
    <source>
        <dbReference type="Proteomes" id="UP001279642"/>
    </source>
</evidence>
<dbReference type="PANTHER" id="PTHR42920">
    <property type="entry name" value="OS03G0707200 PROTEIN-RELATED"/>
    <property type="match status" value="1"/>
</dbReference>
<evidence type="ECO:0000256" key="6">
    <source>
        <dbReference type="SAM" id="Phobius"/>
    </source>
</evidence>